<keyword evidence="9" id="KW-0223">Dioxygenase</keyword>
<keyword evidence="4" id="KW-0479">Metal-binding</keyword>
<dbReference type="InterPro" id="IPR001663">
    <property type="entry name" value="Rng_hydr_dOase-A"/>
</dbReference>
<organism evidence="9 10">
    <name type="scientific">Leeia aquatica</name>
    <dbReference type="NCBI Taxonomy" id="2725557"/>
    <lineage>
        <taxon>Bacteria</taxon>
        <taxon>Pseudomonadati</taxon>
        <taxon>Pseudomonadota</taxon>
        <taxon>Betaproteobacteria</taxon>
        <taxon>Neisseriales</taxon>
        <taxon>Leeiaceae</taxon>
        <taxon>Leeia</taxon>
    </lineage>
</organism>
<accession>A0A847SAR4</accession>
<dbReference type="GO" id="GO:0051537">
    <property type="term" value="F:2 iron, 2 sulfur cluster binding"/>
    <property type="evidence" value="ECO:0007669"/>
    <property type="project" value="UniProtKB-KW"/>
</dbReference>
<evidence type="ECO:0000256" key="3">
    <source>
        <dbReference type="ARBA" id="ARBA00022714"/>
    </source>
</evidence>
<keyword evidence="6" id="KW-0408">Iron</keyword>
<dbReference type="CDD" id="cd03469">
    <property type="entry name" value="Rieske_RO_Alpha_N"/>
    <property type="match status" value="1"/>
</dbReference>
<keyword evidence="5" id="KW-0560">Oxidoreductase</keyword>
<dbReference type="PROSITE" id="PS51296">
    <property type="entry name" value="RIESKE"/>
    <property type="match status" value="1"/>
</dbReference>
<keyword evidence="3" id="KW-0001">2Fe-2S</keyword>
<dbReference type="GO" id="GO:0051213">
    <property type="term" value="F:dioxygenase activity"/>
    <property type="evidence" value="ECO:0007669"/>
    <property type="project" value="UniProtKB-KW"/>
</dbReference>
<dbReference type="PANTHER" id="PTHR43756">
    <property type="entry name" value="CHOLINE MONOOXYGENASE, CHLOROPLASTIC"/>
    <property type="match status" value="1"/>
</dbReference>
<evidence type="ECO:0000256" key="6">
    <source>
        <dbReference type="ARBA" id="ARBA00023004"/>
    </source>
</evidence>
<dbReference type="SUPFAM" id="SSF50022">
    <property type="entry name" value="ISP domain"/>
    <property type="match status" value="1"/>
</dbReference>
<evidence type="ECO:0000256" key="1">
    <source>
        <dbReference type="ARBA" id="ARBA00001962"/>
    </source>
</evidence>
<evidence type="ECO:0000256" key="4">
    <source>
        <dbReference type="ARBA" id="ARBA00022723"/>
    </source>
</evidence>
<evidence type="ECO:0000313" key="9">
    <source>
        <dbReference type="EMBL" id="NLR74626.1"/>
    </source>
</evidence>
<evidence type="ECO:0000313" key="10">
    <source>
        <dbReference type="Proteomes" id="UP000587991"/>
    </source>
</evidence>
<reference evidence="9 10" key="1">
    <citation type="submission" date="2020-04" db="EMBL/GenBank/DDBJ databases">
        <title>Draft genome of Leeia sp. IMCC25680.</title>
        <authorList>
            <person name="Song J."/>
            <person name="Cho J.-C."/>
        </authorList>
    </citation>
    <scope>NUCLEOTIDE SEQUENCE [LARGE SCALE GENOMIC DNA]</scope>
    <source>
        <strain evidence="9 10">IMCC25680</strain>
    </source>
</reference>
<comment type="cofactor">
    <cofactor evidence="1">
        <name>Fe cation</name>
        <dbReference type="ChEBI" id="CHEBI:24875"/>
    </cofactor>
</comment>
<name>A0A847SAR4_9NEIS</name>
<feature type="domain" description="Rieske" evidence="8">
    <location>
        <begin position="42"/>
        <end position="142"/>
    </location>
</feature>
<dbReference type="InterPro" id="IPR036922">
    <property type="entry name" value="Rieske_2Fe-2S_sf"/>
</dbReference>
<dbReference type="AlphaFoldDB" id="A0A847SAR4"/>
<dbReference type="SUPFAM" id="SSF55961">
    <property type="entry name" value="Bet v1-like"/>
    <property type="match status" value="1"/>
</dbReference>
<evidence type="ECO:0000256" key="7">
    <source>
        <dbReference type="ARBA" id="ARBA00023014"/>
    </source>
</evidence>
<dbReference type="Gene3D" id="2.102.10.10">
    <property type="entry name" value="Rieske [2Fe-2S] iron-sulphur domain"/>
    <property type="match status" value="1"/>
</dbReference>
<dbReference type="GO" id="GO:0005506">
    <property type="term" value="F:iron ion binding"/>
    <property type="evidence" value="ECO:0007669"/>
    <property type="project" value="InterPro"/>
</dbReference>
<dbReference type="Pfam" id="PF00848">
    <property type="entry name" value="Ring_hydroxyl_A"/>
    <property type="match status" value="1"/>
</dbReference>
<sequence length="369" mass="42624">MSDLAHAAQLQAFGSQLPVYTYFDATFYEQEQQRLFQNGPQYYGHRSMVANPGDYYTLGWMDHGKMLVHRPEGGFHLLSNVCRHRQALMLRGRGNSPNVVCPLHRWTYDHDGQLLGAPHFPGNPCLHLGKTELQEWNGLLFGQNRAVADDLARLGCKADLDLSDFHLARVETTEYAFNWKTFIEVYLEDYHVDPFHPGLGQFVNCADLRWEFGEHYSVQTVGPKNDLARPGSAVYRAWHEQALGFNQGQTPKYGAIWLTYYPNLMIEWYPHTLVVSAVLPKGPEHCTVLTEFYYPEEVVLFEPELMAAEQAAYFETAKEDDDICERMHEGRRALYLRGDNEVGPYQSPMEDGMRHFHEWLRRQMGDIRV</sequence>
<comment type="caution">
    <text evidence="9">The sequence shown here is derived from an EMBL/GenBank/DDBJ whole genome shotgun (WGS) entry which is preliminary data.</text>
</comment>
<keyword evidence="10" id="KW-1185">Reference proteome</keyword>
<dbReference type="CDD" id="cd00680">
    <property type="entry name" value="RHO_alpha_C"/>
    <property type="match status" value="1"/>
</dbReference>
<dbReference type="RefSeq" id="WP_168876228.1">
    <property type="nucleotide sequence ID" value="NZ_JABAIM010000001.1"/>
</dbReference>
<dbReference type="EMBL" id="JABAIM010000001">
    <property type="protein sequence ID" value="NLR74626.1"/>
    <property type="molecule type" value="Genomic_DNA"/>
</dbReference>
<dbReference type="Proteomes" id="UP000587991">
    <property type="component" value="Unassembled WGS sequence"/>
</dbReference>
<dbReference type="PANTHER" id="PTHR43756:SF5">
    <property type="entry name" value="CHOLINE MONOOXYGENASE, CHLOROPLASTIC"/>
    <property type="match status" value="1"/>
</dbReference>
<evidence type="ECO:0000256" key="5">
    <source>
        <dbReference type="ARBA" id="ARBA00023002"/>
    </source>
</evidence>
<keyword evidence="7" id="KW-0411">Iron-sulfur</keyword>
<protein>
    <submittedName>
        <fullName evidence="9">Aromatic ring-hydroxylating dioxygenase subunit alpha</fullName>
    </submittedName>
</protein>
<evidence type="ECO:0000259" key="8">
    <source>
        <dbReference type="PROSITE" id="PS51296"/>
    </source>
</evidence>
<dbReference type="InterPro" id="IPR015879">
    <property type="entry name" value="Ring_hydroxy_dOase_asu_C_dom"/>
</dbReference>
<comment type="similarity">
    <text evidence="2">Belongs to the bacterial ring-hydroxylating dioxygenase alpha subunit family.</text>
</comment>
<dbReference type="Gene3D" id="3.90.380.10">
    <property type="entry name" value="Naphthalene 1,2-dioxygenase Alpha Subunit, Chain A, domain 1"/>
    <property type="match status" value="1"/>
</dbReference>
<dbReference type="InterPro" id="IPR017941">
    <property type="entry name" value="Rieske_2Fe-2S"/>
</dbReference>
<gene>
    <name evidence="9" type="ORF">HF682_05585</name>
</gene>
<dbReference type="Pfam" id="PF00355">
    <property type="entry name" value="Rieske"/>
    <property type="match status" value="1"/>
</dbReference>
<evidence type="ECO:0000256" key="2">
    <source>
        <dbReference type="ARBA" id="ARBA00008751"/>
    </source>
</evidence>
<proteinExistence type="inferred from homology"/>